<keyword evidence="2" id="KW-1185">Reference proteome</keyword>
<organism evidence="1 2">
    <name type="scientific">Lindgomyces ingoldianus</name>
    <dbReference type="NCBI Taxonomy" id="673940"/>
    <lineage>
        <taxon>Eukaryota</taxon>
        <taxon>Fungi</taxon>
        <taxon>Dikarya</taxon>
        <taxon>Ascomycota</taxon>
        <taxon>Pezizomycotina</taxon>
        <taxon>Dothideomycetes</taxon>
        <taxon>Pleosporomycetidae</taxon>
        <taxon>Pleosporales</taxon>
        <taxon>Lindgomycetaceae</taxon>
        <taxon>Lindgomyces</taxon>
    </lineage>
</organism>
<sequence length="474" mass="53848">MDERMPSVISNESRLLSLPPEIFGKIFERFMVDHGLDPAMQLRFVCRTFSNEVLRTVCRLEYLEDPWPANYRYQHPNLALEYLLSKFKGERAIKYHITRLIDVTVNSIIEEMPDLQPRREEFMRGLCWCLFDARYKYMNKIDDVLNDDDELTRVNEYVDRRRNMLAAAAYLGITALVQRLVDRGVEDKGTRFGYPLNCAVAGGNLDVIRLLRDRKFVLSHAHYPNFLPSNHGLVLRILCEPAWGRSGPRSPESPGHISNVAYAIMRAVAIGDSETVTYLLGRAETYGRKYELLEWFKSVGGLYDSMLWIAAHHGHMGLVQHALQNDASVDRMLGWSIWGIRGVVPGRRITGSPLDAAAKSGHWEIVRLLLDTGAKATSKALAGAAKAGWLLIAQTLADEGASVWPCWSGSGQMAFVEIVERGNLDMVRLFLEHGFAKERTEQQQYITAYAYNFARKKGMHSIMKLIEAYGFQPK</sequence>
<name>A0ACB6QX59_9PLEO</name>
<gene>
    <name evidence="1" type="ORF">BDR25DRAFT_342694</name>
</gene>
<proteinExistence type="predicted"/>
<dbReference type="Proteomes" id="UP000799755">
    <property type="component" value="Unassembled WGS sequence"/>
</dbReference>
<reference evidence="1" key="1">
    <citation type="journal article" date="2020" name="Stud. Mycol.">
        <title>101 Dothideomycetes genomes: a test case for predicting lifestyles and emergence of pathogens.</title>
        <authorList>
            <person name="Haridas S."/>
            <person name="Albert R."/>
            <person name="Binder M."/>
            <person name="Bloem J."/>
            <person name="Labutti K."/>
            <person name="Salamov A."/>
            <person name="Andreopoulos B."/>
            <person name="Baker S."/>
            <person name="Barry K."/>
            <person name="Bills G."/>
            <person name="Bluhm B."/>
            <person name="Cannon C."/>
            <person name="Castanera R."/>
            <person name="Culley D."/>
            <person name="Daum C."/>
            <person name="Ezra D."/>
            <person name="Gonzalez J."/>
            <person name="Henrissat B."/>
            <person name="Kuo A."/>
            <person name="Liang C."/>
            <person name="Lipzen A."/>
            <person name="Lutzoni F."/>
            <person name="Magnuson J."/>
            <person name="Mondo S."/>
            <person name="Nolan M."/>
            <person name="Ohm R."/>
            <person name="Pangilinan J."/>
            <person name="Park H.-J."/>
            <person name="Ramirez L."/>
            <person name="Alfaro M."/>
            <person name="Sun H."/>
            <person name="Tritt A."/>
            <person name="Yoshinaga Y."/>
            <person name="Zwiers L.-H."/>
            <person name="Turgeon B."/>
            <person name="Goodwin S."/>
            <person name="Spatafora J."/>
            <person name="Crous P."/>
            <person name="Grigoriev I."/>
        </authorList>
    </citation>
    <scope>NUCLEOTIDE SEQUENCE</scope>
    <source>
        <strain evidence="1">ATCC 200398</strain>
    </source>
</reference>
<protein>
    <submittedName>
        <fullName evidence="1">Ankyrin</fullName>
    </submittedName>
</protein>
<evidence type="ECO:0000313" key="1">
    <source>
        <dbReference type="EMBL" id="KAF2471461.1"/>
    </source>
</evidence>
<evidence type="ECO:0000313" key="2">
    <source>
        <dbReference type="Proteomes" id="UP000799755"/>
    </source>
</evidence>
<comment type="caution">
    <text evidence="1">The sequence shown here is derived from an EMBL/GenBank/DDBJ whole genome shotgun (WGS) entry which is preliminary data.</text>
</comment>
<accession>A0ACB6QX59</accession>
<dbReference type="EMBL" id="MU003505">
    <property type="protein sequence ID" value="KAF2471461.1"/>
    <property type="molecule type" value="Genomic_DNA"/>
</dbReference>